<protein>
    <recommendedName>
        <fullName evidence="8">Myeloid leukemia factor</fullName>
    </recommendedName>
</protein>
<gene>
    <name evidence="6" type="ORF">BSTOLATCC_MIC27340</name>
</gene>
<dbReference type="GO" id="GO:0005737">
    <property type="term" value="C:cytoplasm"/>
    <property type="evidence" value="ECO:0007669"/>
    <property type="project" value="UniProtKB-SubCell"/>
</dbReference>
<dbReference type="AlphaFoldDB" id="A0AAU9J6D1"/>
<keyword evidence="7" id="KW-1185">Reference proteome</keyword>
<dbReference type="EMBL" id="CAJZBQ010000027">
    <property type="protein sequence ID" value="CAG9320760.1"/>
    <property type="molecule type" value="Genomic_DNA"/>
</dbReference>
<dbReference type="InterPro" id="IPR019376">
    <property type="entry name" value="Myeloid_leukemia_factor"/>
</dbReference>
<reference evidence="6" key="1">
    <citation type="submission" date="2021-09" db="EMBL/GenBank/DDBJ databases">
        <authorList>
            <consortium name="AG Swart"/>
            <person name="Singh M."/>
            <person name="Singh A."/>
            <person name="Seah K."/>
            <person name="Emmerich C."/>
        </authorList>
    </citation>
    <scope>NUCLEOTIDE SEQUENCE</scope>
    <source>
        <strain evidence="6">ATCC30299</strain>
    </source>
</reference>
<dbReference type="Proteomes" id="UP001162131">
    <property type="component" value="Unassembled WGS sequence"/>
</dbReference>
<comment type="caution">
    <text evidence="6">The sequence shown here is derived from an EMBL/GenBank/DDBJ whole genome shotgun (WGS) entry which is preliminary data.</text>
</comment>
<dbReference type="Pfam" id="PF10248">
    <property type="entry name" value="Mlf1IP"/>
    <property type="match status" value="1"/>
</dbReference>
<evidence type="ECO:0000256" key="2">
    <source>
        <dbReference type="ARBA" id="ARBA00008332"/>
    </source>
</evidence>
<evidence type="ECO:0000256" key="3">
    <source>
        <dbReference type="ARBA" id="ARBA00022490"/>
    </source>
</evidence>
<accession>A0AAU9J6D1</accession>
<evidence type="ECO:0008006" key="8">
    <source>
        <dbReference type="Google" id="ProtNLM"/>
    </source>
</evidence>
<feature type="region of interest" description="Disordered" evidence="5">
    <location>
        <begin position="1"/>
        <end position="34"/>
    </location>
</feature>
<comment type="similarity">
    <text evidence="2">Belongs to the MLF family.</text>
</comment>
<evidence type="ECO:0000256" key="4">
    <source>
        <dbReference type="ARBA" id="ARBA00022553"/>
    </source>
</evidence>
<feature type="compositionally biased region" description="Basic and acidic residues" evidence="5">
    <location>
        <begin position="19"/>
        <end position="34"/>
    </location>
</feature>
<keyword evidence="4" id="KW-0597">Phosphoprotein</keyword>
<evidence type="ECO:0000256" key="5">
    <source>
        <dbReference type="SAM" id="MobiDB-lite"/>
    </source>
</evidence>
<comment type="subcellular location">
    <subcellularLocation>
        <location evidence="1">Cytoplasm</location>
    </subcellularLocation>
</comment>
<organism evidence="6 7">
    <name type="scientific">Blepharisma stoltei</name>
    <dbReference type="NCBI Taxonomy" id="1481888"/>
    <lineage>
        <taxon>Eukaryota</taxon>
        <taxon>Sar</taxon>
        <taxon>Alveolata</taxon>
        <taxon>Ciliophora</taxon>
        <taxon>Postciliodesmatophora</taxon>
        <taxon>Heterotrichea</taxon>
        <taxon>Heterotrichida</taxon>
        <taxon>Blepharismidae</taxon>
        <taxon>Blepharisma</taxon>
    </lineage>
</organism>
<keyword evidence="3" id="KW-0963">Cytoplasm</keyword>
<evidence type="ECO:0000313" key="7">
    <source>
        <dbReference type="Proteomes" id="UP001162131"/>
    </source>
</evidence>
<evidence type="ECO:0000313" key="6">
    <source>
        <dbReference type="EMBL" id="CAG9320760.1"/>
    </source>
</evidence>
<feature type="compositionally biased region" description="Pro residues" evidence="5">
    <location>
        <begin position="278"/>
        <end position="290"/>
    </location>
</feature>
<feature type="compositionally biased region" description="Basic and acidic residues" evidence="5">
    <location>
        <begin position="229"/>
        <end position="257"/>
    </location>
</feature>
<evidence type="ECO:0000256" key="1">
    <source>
        <dbReference type="ARBA" id="ARBA00004496"/>
    </source>
</evidence>
<proteinExistence type="inferred from homology"/>
<name>A0AAU9J6D1_9CILI</name>
<sequence>MLAIKDSQGKRSTSLAHPQRRDYPPPAQRDRHDFFEDPFSNFGAPAVFSENPFASMSRMMEDMHNQAFSMFREMDRHMGSLMRMPDTGSLFEDMGGMMRGSGSPQFYSQTIVQSTKYDSQGRPIVERYQNQAYGGTDQHGTKYGERKQAYKNTGTGLEKYGHERKIGDRSRKVIQERVGNEERISDLYRNMNENDASDFDRDWEARARNLGLGSNALPAPSGNIYGRRQIRDNRNRDTVDEERRGDYIPDDWRRDNQPVRYRNSDIQPTIPVQRALPAPQPAQQPAPPRRNQPVRRQNQQARKAPAPGA</sequence>
<feature type="region of interest" description="Disordered" evidence="5">
    <location>
        <begin position="212"/>
        <end position="309"/>
    </location>
</feature>
<feature type="compositionally biased region" description="Low complexity" evidence="5">
    <location>
        <begin position="291"/>
        <end position="302"/>
    </location>
</feature>